<proteinExistence type="predicted"/>
<gene>
    <name evidence="2" type="ORF">ACFSC3_08055</name>
</gene>
<sequence length="324" mass="35299">MVFSLFRRRPAAATAPAPAPSSEAEHGPVPRASDGAEALPNSVVAQAVGPLLWQDVAYGMTPDQVRATRPEAIPSVDARTLADGASSLLRIPSLELAGHDYSVHFYFRNGSLTQVTIATNDQLIQPEDGSRQVRLNEEVKGVMRLDVEDAAPGRPLQIEDLSRILSFDLIEEELDCGHFTIFWRGNGWATMFDFRNGRARCAELLASALQFVATARFSVESGFGAPAVDTLFSACELLSKVQLILSHSSAGDSRSHKSVASGINLWTRLGNGDANFVRLFNRLSNDRTRARYDASGHAVVPTLEEVELAERVGRALADEVRQRD</sequence>
<keyword evidence="3" id="KW-1185">Reference proteome</keyword>
<evidence type="ECO:0008006" key="4">
    <source>
        <dbReference type="Google" id="ProtNLM"/>
    </source>
</evidence>
<accession>A0ABW4NC25</accession>
<reference evidence="3" key="1">
    <citation type="journal article" date="2019" name="Int. J. Syst. Evol. Microbiol.">
        <title>The Global Catalogue of Microorganisms (GCM) 10K type strain sequencing project: providing services to taxonomists for standard genome sequencing and annotation.</title>
        <authorList>
            <consortium name="The Broad Institute Genomics Platform"/>
            <consortium name="The Broad Institute Genome Sequencing Center for Infectious Disease"/>
            <person name="Wu L."/>
            <person name="Ma J."/>
        </authorList>
    </citation>
    <scope>NUCLEOTIDE SEQUENCE [LARGE SCALE GENOMIC DNA]</scope>
    <source>
        <strain evidence="3">Q85</strain>
    </source>
</reference>
<evidence type="ECO:0000313" key="3">
    <source>
        <dbReference type="Proteomes" id="UP001597283"/>
    </source>
</evidence>
<feature type="compositionally biased region" description="Basic residues" evidence="1">
    <location>
        <begin position="1"/>
        <end position="10"/>
    </location>
</feature>
<feature type="region of interest" description="Disordered" evidence="1">
    <location>
        <begin position="1"/>
        <end position="36"/>
    </location>
</feature>
<protein>
    <recommendedName>
        <fullName evidence="4">HEPN domain-containing protein</fullName>
    </recommendedName>
</protein>
<evidence type="ECO:0000313" key="2">
    <source>
        <dbReference type="EMBL" id="MFD1787522.1"/>
    </source>
</evidence>
<comment type="caution">
    <text evidence="2">The sequence shown here is derived from an EMBL/GenBank/DDBJ whole genome shotgun (WGS) entry which is preliminary data.</text>
</comment>
<dbReference type="EMBL" id="JBHUFC010000003">
    <property type="protein sequence ID" value="MFD1787522.1"/>
    <property type="molecule type" value="Genomic_DNA"/>
</dbReference>
<organism evidence="2 3">
    <name type="scientific">Sphingomonas floccifaciens</name>
    <dbReference type="NCBI Taxonomy" id="1844115"/>
    <lineage>
        <taxon>Bacteria</taxon>
        <taxon>Pseudomonadati</taxon>
        <taxon>Pseudomonadota</taxon>
        <taxon>Alphaproteobacteria</taxon>
        <taxon>Sphingomonadales</taxon>
        <taxon>Sphingomonadaceae</taxon>
        <taxon>Sphingomonas</taxon>
    </lineage>
</organism>
<dbReference type="Proteomes" id="UP001597283">
    <property type="component" value="Unassembled WGS sequence"/>
</dbReference>
<dbReference type="RefSeq" id="WP_380939896.1">
    <property type="nucleotide sequence ID" value="NZ_JBHUFC010000003.1"/>
</dbReference>
<evidence type="ECO:0000256" key="1">
    <source>
        <dbReference type="SAM" id="MobiDB-lite"/>
    </source>
</evidence>
<name>A0ABW4NC25_9SPHN</name>